<gene>
    <name evidence="2" type="ORF">DAPPUDRAFT_108307</name>
</gene>
<keyword evidence="3" id="KW-1185">Reference proteome</keyword>
<feature type="region of interest" description="Disordered" evidence="1">
    <location>
        <begin position="44"/>
        <end position="72"/>
    </location>
</feature>
<dbReference type="KEGG" id="dpx:DAPPUDRAFT_108307"/>
<dbReference type="HOGENOM" id="CLU_757074_0_0_1"/>
<proteinExistence type="predicted"/>
<evidence type="ECO:0000313" key="2">
    <source>
        <dbReference type="EMBL" id="EFX75056.1"/>
    </source>
</evidence>
<dbReference type="InParanoid" id="E9GZS2"/>
<evidence type="ECO:0000313" key="3">
    <source>
        <dbReference type="Proteomes" id="UP000000305"/>
    </source>
</evidence>
<accession>E9GZS2</accession>
<reference evidence="2 3" key="1">
    <citation type="journal article" date="2011" name="Science">
        <title>The ecoresponsive genome of Daphnia pulex.</title>
        <authorList>
            <person name="Colbourne J.K."/>
            <person name="Pfrender M.E."/>
            <person name="Gilbert D."/>
            <person name="Thomas W.K."/>
            <person name="Tucker A."/>
            <person name="Oakley T.H."/>
            <person name="Tokishita S."/>
            <person name="Aerts A."/>
            <person name="Arnold G.J."/>
            <person name="Basu M.K."/>
            <person name="Bauer D.J."/>
            <person name="Caceres C.E."/>
            <person name="Carmel L."/>
            <person name="Casola C."/>
            <person name="Choi J.H."/>
            <person name="Detter J.C."/>
            <person name="Dong Q."/>
            <person name="Dusheyko S."/>
            <person name="Eads B.D."/>
            <person name="Frohlich T."/>
            <person name="Geiler-Samerotte K.A."/>
            <person name="Gerlach D."/>
            <person name="Hatcher P."/>
            <person name="Jogdeo S."/>
            <person name="Krijgsveld J."/>
            <person name="Kriventseva E.V."/>
            <person name="Kultz D."/>
            <person name="Laforsch C."/>
            <person name="Lindquist E."/>
            <person name="Lopez J."/>
            <person name="Manak J.R."/>
            <person name="Muller J."/>
            <person name="Pangilinan J."/>
            <person name="Patwardhan R.P."/>
            <person name="Pitluck S."/>
            <person name="Pritham E.J."/>
            <person name="Rechtsteiner A."/>
            <person name="Rho M."/>
            <person name="Rogozin I.B."/>
            <person name="Sakarya O."/>
            <person name="Salamov A."/>
            <person name="Schaack S."/>
            <person name="Shapiro H."/>
            <person name="Shiga Y."/>
            <person name="Skalitzky C."/>
            <person name="Smith Z."/>
            <person name="Souvorov A."/>
            <person name="Sung W."/>
            <person name="Tang Z."/>
            <person name="Tsuchiya D."/>
            <person name="Tu H."/>
            <person name="Vos H."/>
            <person name="Wang M."/>
            <person name="Wolf Y.I."/>
            <person name="Yamagata H."/>
            <person name="Yamada T."/>
            <person name="Ye Y."/>
            <person name="Shaw J.R."/>
            <person name="Andrews J."/>
            <person name="Crease T.J."/>
            <person name="Tang H."/>
            <person name="Lucas S.M."/>
            <person name="Robertson H.M."/>
            <person name="Bork P."/>
            <person name="Koonin E.V."/>
            <person name="Zdobnov E.M."/>
            <person name="Grigoriev I.V."/>
            <person name="Lynch M."/>
            <person name="Boore J.L."/>
        </authorList>
    </citation>
    <scope>NUCLEOTIDE SEQUENCE [LARGE SCALE GENOMIC DNA]</scope>
</reference>
<organism evidence="2 3">
    <name type="scientific">Daphnia pulex</name>
    <name type="common">Water flea</name>
    <dbReference type="NCBI Taxonomy" id="6669"/>
    <lineage>
        <taxon>Eukaryota</taxon>
        <taxon>Metazoa</taxon>
        <taxon>Ecdysozoa</taxon>
        <taxon>Arthropoda</taxon>
        <taxon>Crustacea</taxon>
        <taxon>Branchiopoda</taxon>
        <taxon>Diplostraca</taxon>
        <taxon>Cladocera</taxon>
        <taxon>Anomopoda</taxon>
        <taxon>Daphniidae</taxon>
        <taxon>Daphnia</taxon>
    </lineage>
</organism>
<name>E9GZS2_DAPPU</name>
<sequence length="366" mass="38241">MRDLSADLICKVESGLVEVKAGLMSQLNEDSHIVIGPTYMGGSSILQKKQGNSQRKKRRCSRSSKKNKRNQKMLNATTALTTAIVAAMSAVSPTAAVAATAVAATTHSAYATSTHFAATKIHSAADTTTHSVSTYPANIPPAAATIRDSAAPSVESWVVVGVKAGKVEVEAGDKTLVEVKAELGRLIGYAHFTIGLTGMGAMAAVSPTAAVVATGAAANTSDAETSTIDASSDSATGSAFREEDGILSGAQFSLNAERAEVFQKKTIDPPIHTDPSEVSSGAELAVSSQTVFFRTQFSIESSRCLMDVLHAVGIGGYSEMKAILANCQDMENNCIAFPFRGWCWSGRSSNIISSSNCAGCFPNRLF</sequence>
<dbReference type="EMBL" id="GL732578">
    <property type="protein sequence ID" value="EFX75056.1"/>
    <property type="molecule type" value="Genomic_DNA"/>
</dbReference>
<protein>
    <submittedName>
        <fullName evidence="2">Uncharacterized protein</fullName>
    </submittedName>
</protein>
<evidence type="ECO:0000256" key="1">
    <source>
        <dbReference type="SAM" id="MobiDB-lite"/>
    </source>
</evidence>
<feature type="compositionally biased region" description="Basic residues" evidence="1">
    <location>
        <begin position="54"/>
        <end position="71"/>
    </location>
</feature>
<dbReference type="Proteomes" id="UP000000305">
    <property type="component" value="Unassembled WGS sequence"/>
</dbReference>
<dbReference type="AlphaFoldDB" id="E9GZS2"/>